<feature type="domain" description="HTH-like" evidence="2">
    <location>
        <begin position="22"/>
        <end position="66"/>
    </location>
</feature>
<organism evidence="3 4">
    <name type="scientific">Mycobacterium dioxanotrophicus</name>
    <dbReference type="NCBI Taxonomy" id="482462"/>
    <lineage>
        <taxon>Bacteria</taxon>
        <taxon>Bacillati</taxon>
        <taxon>Actinomycetota</taxon>
        <taxon>Actinomycetes</taxon>
        <taxon>Mycobacteriales</taxon>
        <taxon>Mycobacteriaceae</taxon>
        <taxon>Mycobacterium</taxon>
    </lineage>
</organism>
<feature type="region of interest" description="Disordered" evidence="1">
    <location>
        <begin position="1"/>
        <end position="35"/>
    </location>
</feature>
<dbReference type="KEGG" id="mdx:BTO20_15950"/>
<name>A0A1Y0C3U5_9MYCO</name>
<sequence length="136" mass="15086">MSLSRATTADPEPTLGLASRYAKDHPRRGFRPAYHDGRAEGWAVNHKKVQRLWREEGLRVPQRRRRKRHSSSTAPNRGWAVDFQFDVQRSPTERKNKHAAPCPKPSLTGTRTCRIGAGAAGRRSGQPPGHTGGDGS</sequence>
<feature type="region of interest" description="Disordered" evidence="1">
    <location>
        <begin position="55"/>
        <end position="136"/>
    </location>
</feature>
<dbReference type="PANTHER" id="PTHR47515:SF1">
    <property type="entry name" value="BLR2054 PROTEIN"/>
    <property type="match status" value="1"/>
</dbReference>
<accession>A0A1Y0C3U5</accession>
<evidence type="ECO:0000313" key="3">
    <source>
        <dbReference type="EMBL" id="ART69873.1"/>
    </source>
</evidence>
<proteinExistence type="predicted"/>
<evidence type="ECO:0000259" key="2">
    <source>
        <dbReference type="Pfam" id="PF13276"/>
    </source>
</evidence>
<dbReference type="AlphaFoldDB" id="A0A1Y0C3U5"/>
<dbReference type="Proteomes" id="UP000195331">
    <property type="component" value="Chromosome"/>
</dbReference>
<evidence type="ECO:0000256" key="1">
    <source>
        <dbReference type="SAM" id="MobiDB-lite"/>
    </source>
</evidence>
<feature type="compositionally biased region" description="Basic residues" evidence="1">
    <location>
        <begin position="61"/>
        <end position="70"/>
    </location>
</feature>
<keyword evidence="4" id="KW-1185">Reference proteome</keyword>
<dbReference type="Pfam" id="PF13276">
    <property type="entry name" value="HTH_21"/>
    <property type="match status" value="1"/>
</dbReference>
<dbReference type="PANTHER" id="PTHR47515">
    <property type="entry name" value="LOW CALCIUM RESPONSE LOCUS PROTEIN T"/>
    <property type="match status" value="1"/>
</dbReference>
<dbReference type="EMBL" id="CP020809">
    <property type="protein sequence ID" value="ART69873.1"/>
    <property type="molecule type" value="Genomic_DNA"/>
</dbReference>
<gene>
    <name evidence="3" type="ORF">BTO20_15950</name>
</gene>
<protein>
    <recommendedName>
        <fullName evidence="2">HTH-like domain-containing protein</fullName>
    </recommendedName>
</protein>
<dbReference type="InterPro" id="IPR025948">
    <property type="entry name" value="HTH-like_dom"/>
</dbReference>
<feature type="compositionally biased region" description="Low complexity" evidence="1">
    <location>
        <begin position="108"/>
        <end position="123"/>
    </location>
</feature>
<reference evidence="3 4" key="1">
    <citation type="submission" date="2017-04" db="EMBL/GenBank/DDBJ databases">
        <title>Whole Genome Sequence of 1,4-Dioxane Degrading Bacterium Mycobacterium dioxanotrophicus PH-06.</title>
        <authorList>
            <person name="He Y."/>
        </authorList>
    </citation>
    <scope>NUCLEOTIDE SEQUENCE [LARGE SCALE GENOMIC DNA]</scope>
    <source>
        <strain evidence="3 4">PH-06</strain>
    </source>
</reference>
<evidence type="ECO:0000313" key="4">
    <source>
        <dbReference type="Proteomes" id="UP000195331"/>
    </source>
</evidence>